<dbReference type="InterPro" id="IPR001497">
    <property type="entry name" value="MethylDNA_cys_MeTrfase_AS"/>
</dbReference>
<dbReference type="PROSITE" id="PS00374">
    <property type="entry name" value="MGMT"/>
    <property type="match status" value="1"/>
</dbReference>
<dbReference type="EC" id="2.1.1.63" evidence="9"/>
<dbReference type="CDD" id="cd06445">
    <property type="entry name" value="ATase"/>
    <property type="match status" value="1"/>
</dbReference>
<protein>
    <recommendedName>
        <fullName evidence="9">Methylated-DNA--protein-cysteine methyltransferase</fullName>
        <ecNumber evidence="9">2.1.1.63</ecNumber>
    </recommendedName>
    <alternativeName>
        <fullName evidence="9">6-O-methylguanine-DNA methyltransferase</fullName>
        <shortName evidence="9">MGMT</shortName>
    </alternativeName>
    <alternativeName>
        <fullName evidence="9">O-6-methylguanine-DNA-alkyltransferase</fullName>
    </alternativeName>
</protein>
<dbReference type="KEGG" id="kyr:CVV65_12325"/>
<feature type="domain" description="Methylguanine DNA methyltransferase ribonuclease-like" evidence="11">
    <location>
        <begin position="4"/>
        <end position="74"/>
    </location>
</feature>
<dbReference type="FunFam" id="1.10.10.10:FF:000214">
    <property type="entry name" value="Methylated-DNA--protein-cysteine methyltransferase"/>
    <property type="match status" value="1"/>
</dbReference>
<comment type="function">
    <text evidence="9">Involved in the cellular defense against the biological effects of O6-methylguanine (O6-MeG) and O4-methylthymine (O4-MeT) in DNA. Repairs the methylated nucleobase in DNA by stoichiometrically transferring the methyl group to a cysteine residue in the enzyme. This is a suicide reaction: the enzyme is irreversibly inactivated.</text>
</comment>
<keyword evidence="5 9" id="KW-0808">Transferase</keyword>
<evidence type="ECO:0000256" key="1">
    <source>
        <dbReference type="ARBA" id="ARBA00001286"/>
    </source>
</evidence>
<dbReference type="GO" id="GO:0006307">
    <property type="term" value="P:DNA alkylation repair"/>
    <property type="evidence" value="ECO:0007669"/>
    <property type="project" value="UniProtKB-UniRule"/>
</dbReference>
<dbReference type="InterPro" id="IPR008332">
    <property type="entry name" value="MethylG_MeTrfase_N"/>
</dbReference>
<evidence type="ECO:0000259" key="11">
    <source>
        <dbReference type="Pfam" id="PF02870"/>
    </source>
</evidence>
<dbReference type="Gene3D" id="1.10.10.10">
    <property type="entry name" value="Winged helix-like DNA-binding domain superfamily/Winged helix DNA-binding domain"/>
    <property type="match status" value="1"/>
</dbReference>
<dbReference type="HAMAP" id="MF_00772">
    <property type="entry name" value="OGT"/>
    <property type="match status" value="1"/>
</dbReference>
<dbReference type="InterPro" id="IPR023546">
    <property type="entry name" value="MGMT"/>
</dbReference>
<evidence type="ECO:0000256" key="4">
    <source>
        <dbReference type="ARBA" id="ARBA00022603"/>
    </source>
</evidence>
<evidence type="ECO:0000256" key="3">
    <source>
        <dbReference type="ARBA" id="ARBA00022490"/>
    </source>
</evidence>
<organism evidence="12 13">
    <name type="scientific">Kyrpidia spormannii</name>
    <dbReference type="NCBI Taxonomy" id="2055160"/>
    <lineage>
        <taxon>Bacteria</taxon>
        <taxon>Bacillati</taxon>
        <taxon>Bacillota</taxon>
        <taxon>Bacilli</taxon>
        <taxon>Bacillales</taxon>
        <taxon>Alicyclobacillaceae</taxon>
        <taxon>Kyrpidia</taxon>
    </lineage>
</organism>
<dbReference type="PANTHER" id="PTHR10815">
    <property type="entry name" value="METHYLATED-DNA--PROTEIN-CYSTEINE METHYLTRANSFERASE"/>
    <property type="match status" value="1"/>
</dbReference>
<dbReference type="InterPro" id="IPR014048">
    <property type="entry name" value="MethylDNA_cys_MeTrfase_DNA-bd"/>
</dbReference>
<dbReference type="Proteomes" id="UP000231932">
    <property type="component" value="Chromosome"/>
</dbReference>
<dbReference type="SUPFAM" id="SSF46767">
    <property type="entry name" value="Methylated DNA-protein cysteine methyltransferase, C-terminal domain"/>
    <property type="match status" value="1"/>
</dbReference>
<dbReference type="InterPro" id="IPR036388">
    <property type="entry name" value="WH-like_DNA-bd_sf"/>
</dbReference>
<evidence type="ECO:0000256" key="5">
    <source>
        <dbReference type="ARBA" id="ARBA00022679"/>
    </source>
</evidence>
<feature type="domain" description="Methylated-DNA-[protein]-cysteine S-methyltransferase DNA binding" evidence="10">
    <location>
        <begin position="79"/>
        <end position="160"/>
    </location>
</feature>
<sequence length="163" mass="18214">MAVYDELETPLGTLRVVMDLVGVSRVALTEEDWGEIQQEFHDLVRDPESCRDAVRQLEEYFSGRRRAFDVALSLPEDSPFRRRVWAALREIPYGQVRSYGEIAAAIGNPRAVRAVGQANRANPLPIFIPCHRVVGKKGDLVGYAGSRTDLKAHLLRLEGALAE</sequence>
<evidence type="ECO:0000259" key="10">
    <source>
        <dbReference type="Pfam" id="PF01035"/>
    </source>
</evidence>
<dbReference type="Pfam" id="PF01035">
    <property type="entry name" value="DNA_binding_1"/>
    <property type="match status" value="1"/>
</dbReference>
<keyword evidence="4 9" id="KW-0489">Methyltransferase</keyword>
<dbReference type="OrthoDB" id="9802228at2"/>
<dbReference type="GO" id="GO:0032259">
    <property type="term" value="P:methylation"/>
    <property type="evidence" value="ECO:0007669"/>
    <property type="project" value="UniProtKB-KW"/>
</dbReference>
<comment type="similarity">
    <text evidence="2 9">Belongs to the MGMT family.</text>
</comment>
<evidence type="ECO:0000256" key="9">
    <source>
        <dbReference type="HAMAP-Rule" id="MF_00772"/>
    </source>
</evidence>
<dbReference type="Gene3D" id="3.30.160.70">
    <property type="entry name" value="Methylated DNA-protein cysteine methyltransferase domain"/>
    <property type="match status" value="1"/>
</dbReference>
<dbReference type="InterPro" id="IPR036631">
    <property type="entry name" value="MGMT_N_sf"/>
</dbReference>
<keyword evidence="7 9" id="KW-0234">DNA repair</keyword>
<name>A0A2K8N8E2_9BACL</name>
<keyword evidence="3 9" id="KW-0963">Cytoplasm</keyword>
<dbReference type="AlphaFoldDB" id="A0A2K8N8E2"/>
<proteinExistence type="inferred from homology"/>
<gene>
    <name evidence="12" type="ORF">CVV65_12325</name>
</gene>
<dbReference type="Pfam" id="PF02870">
    <property type="entry name" value="Methyltransf_1N"/>
    <property type="match status" value="1"/>
</dbReference>
<evidence type="ECO:0000313" key="13">
    <source>
        <dbReference type="Proteomes" id="UP000231932"/>
    </source>
</evidence>
<dbReference type="PANTHER" id="PTHR10815:SF5">
    <property type="entry name" value="METHYLATED-DNA--PROTEIN-CYSTEINE METHYLTRANSFERASE"/>
    <property type="match status" value="1"/>
</dbReference>
<comment type="catalytic activity">
    <reaction evidence="8 9">
        <text>a 6-O-methyl-2'-deoxyguanosine in DNA + L-cysteinyl-[protein] = S-methyl-L-cysteinyl-[protein] + a 2'-deoxyguanosine in DNA</text>
        <dbReference type="Rhea" id="RHEA:24000"/>
        <dbReference type="Rhea" id="RHEA-COMP:10131"/>
        <dbReference type="Rhea" id="RHEA-COMP:10132"/>
        <dbReference type="Rhea" id="RHEA-COMP:11367"/>
        <dbReference type="Rhea" id="RHEA-COMP:11368"/>
        <dbReference type="ChEBI" id="CHEBI:29950"/>
        <dbReference type="ChEBI" id="CHEBI:82612"/>
        <dbReference type="ChEBI" id="CHEBI:85445"/>
        <dbReference type="ChEBI" id="CHEBI:85448"/>
        <dbReference type="EC" id="2.1.1.63"/>
    </reaction>
</comment>
<evidence type="ECO:0000256" key="2">
    <source>
        <dbReference type="ARBA" id="ARBA00008711"/>
    </source>
</evidence>
<comment type="catalytic activity">
    <reaction evidence="1 9">
        <text>a 4-O-methyl-thymidine in DNA + L-cysteinyl-[protein] = a thymidine in DNA + S-methyl-L-cysteinyl-[protein]</text>
        <dbReference type="Rhea" id="RHEA:53428"/>
        <dbReference type="Rhea" id="RHEA-COMP:10131"/>
        <dbReference type="Rhea" id="RHEA-COMP:10132"/>
        <dbReference type="Rhea" id="RHEA-COMP:13555"/>
        <dbReference type="Rhea" id="RHEA-COMP:13556"/>
        <dbReference type="ChEBI" id="CHEBI:29950"/>
        <dbReference type="ChEBI" id="CHEBI:82612"/>
        <dbReference type="ChEBI" id="CHEBI:137386"/>
        <dbReference type="ChEBI" id="CHEBI:137387"/>
        <dbReference type="EC" id="2.1.1.63"/>
    </reaction>
</comment>
<dbReference type="GO" id="GO:0005737">
    <property type="term" value="C:cytoplasm"/>
    <property type="evidence" value="ECO:0007669"/>
    <property type="project" value="UniProtKB-SubCell"/>
</dbReference>
<dbReference type="RefSeq" id="WP_100668381.1">
    <property type="nucleotide sequence ID" value="NZ_CP024955.1"/>
</dbReference>
<dbReference type="InterPro" id="IPR036217">
    <property type="entry name" value="MethylDNA_cys_MeTrfase_DNAb"/>
</dbReference>
<comment type="subcellular location">
    <subcellularLocation>
        <location evidence="9">Cytoplasm</location>
    </subcellularLocation>
</comment>
<evidence type="ECO:0000256" key="6">
    <source>
        <dbReference type="ARBA" id="ARBA00022763"/>
    </source>
</evidence>
<evidence type="ECO:0000313" key="12">
    <source>
        <dbReference type="EMBL" id="ATY85616.1"/>
    </source>
</evidence>
<dbReference type="SUPFAM" id="SSF53155">
    <property type="entry name" value="Methylated DNA-protein cysteine methyltransferase domain"/>
    <property type="match status" value="1"/>
</dbReference>
<dbReference type="NCBIfam" id="TIGR00589">
    <property type="entry name" value="ogt"/>
    <property type="match status" value="1"/>
</dbReference>
<keyword evidence="6 9" id="KW-0227">DNA damage</keyword>
<comment type="miscellaneous">
    <text evidence="9">This enzyme catalyzes only one turnover and therefore is not strictly catalytic. According to one definition, an enzyme is a biocatalyst that acts repeatedly and over many reaction cycles.</text>
</comment>
<evidence type="ECO:0000256" key="8">
    <source>
        <dbReference type="ARBA" id="ARBA00049348"/>
    </source>
</evidence>
<dbReference type="EMBL" id="CP024955">
    <property type="protein sequence ID" value="ATY85616.1"/>
    <property type="molecule type" value="Genomic_DNA"/>
</dbReference>
<feature type="active site" description="Nucleophile; methyl group acceptor" evidence="9">
    <location>
        <position position="130"/>
    </location>
</feature>
<dbReference type="GO" id="GO:0003908">
    <property type="term" value="F:methylated-DNA-[protein]-cysteine S-methyltransferase activity"/>
    <property type="evidence" value="ECO:0007669"/>
    <property type="project" value="UniProtKB-UniRule"/>
</dbReference>
<keyword evidence="13" id="KW-1185">Reference proteome</keyword>
<evidence type="ECO:0000256" key="7">
    <source>
        <dbReference type="ARBA" id="ARBA00023204"/>
    </source>
</evidence>
<accession>A0A2K8N8E2</accession>
<reference evidence="13" key="1">
    <citation type="submission" date="2017-11" db="EMBL/GenBank/DDBJ databases">
        <title>Complete Genome Sequence of Kyrpidia sp. Strain EA-1, a thermophilic, hydrogen-oxidizing Bacterium, isolated from the Azores.</title>
        <authorList>
            <person name="Reiner J.E."/>
            <person name="Lapp C.J."/>
            <person name="Bunk B."/>
            <person name="Gescher J."/>
        </authorList>
    </citation>
    <scope>NUCLEOTIDE SEQUENCE [LARGE SCALE GENOMIC DNA]</scope>
    <source>
        <strain evidence="13">EA-1</strain>
    </source>
</reference>